<dbReference type="InterPro" id="IPR027417">
    <property type="entry name" value="P-loop_NTPase"/>
</dbReference>
<evidence type="ECO:0000256" key="6">
    <source>
        <dbReference type="ARBA" id="ARBA00032141"/>
    </source>
</evidence>
<dbReference type="Gene3D" id="1.10.8.60">
    <property type="match status" value="1"/>
</dbReference>
<dbReference type="GO" id="GO:0016887">
    <property type="term" value="F:ATP hydrolysis activity"/>
    <property type="evidence" value="ECO:0007669"/>
    <property type="project" value="InterPro"/>
</dbReference>
<feature type="domain" description="AAA+ ATPase" evidence="9">
    <location>
        <begin position="37"/>
        <end position="159"/>
    </location>
</feature>
<dbReference type="NCBIfam" id="NF003233">
    <property type="entry name" value="PRK04195.2-3"/>
    <property type="match status" value="1"/>
</dbReference>
<dbReference type="OrthoDB" id="8658at2157"/>
<dbReference type="PANTHER" id="PTHR23389:SF6">
    <property type="entry name" value="REPLICATION FACTOR C SUBUNIT 1"/>
    <property type="match status" value="1"/>
</dbReference>
<dbReference type="Proteomes" id="UP000245577">
    <property type="component" value="Unassembled WGS sequence"/>
</dbReference>
<protein>
    <recommendedName>
        <fullName evidence="2 7">Replication factor C large subunit</fullName>
        <shortName evidence="7">RFC large subunit</shortName>
    </recommendedName>
    <alternativeName>
        <fullName evidence="6 7">Clamp loader large subunit</fullName>
    </alternativeName>
</protein>
<feature type="compositionally biased region" description="Acidic residues" evidence="8">
    <location>
        <begin position="439"/>
        <end position="470"/>
    </location>
</feature>
<dbReference type="GO" id="GO:0004386">
    <property type="term" value="F:helicase activity"/>
    <property type="evidence" value="ECO:0007669"/>
    <property type="project" value="UniProtKB-KW"/>
</dbReference>
<feature type="region of interest" description="Disordered" evidence="8">
    <location>
        <begin position="437"/>
        <end position="499"/>
    </location>
</feature>
<dbReference type="CDD" id="cd00009">
    <property type="entry name" value="AAA"/>
    <property type="match status" value="1"/>
</dbReference>
<dbReference type="GO" id="GO:0005524">
    <property type="term" value="F:ATP binding"/>
    <property type="evidence" value="ECO:0007669"/>
    <property type="project" value="UniProtKB-UniRule"/>
</dbReference>
<evidence type="ECO:0000259" key="9">
    <source>
        <dbReference type="SMART" id="SM00382"/>
    </source>
</evidence>
<keyword evidence="3 7" id="KW-0235">DNA replication</keyword>
<dbReference type="GO" id="GO:0003689">
    <property type="term" value="F:DNA clamp loader activity"/>
    <property type="evidence" value="ECO:0007669"/>
    <property type="project" value="UniProtKB-UniRule"/>
</dbReference>
<organism evidence="10 11">
    <name type="scientific">Methanobrevibacter woesei</name>
    <dbReference type="NCBI Taxonomy" id="190976"/>
    <lineage>
        <taxon>Archaea</taxon>
        <taxon>Methanobacteriati</taxon>
        <taxon>Methanobacteriota</taxon>
        <taxon>Methanomada group</taxon>
        <taxon>Methanobacteria</taxon>
        <taxon>Methanobacteriales</taxon>
        <taxon>Methanobacteriaceae</taxon>
        <taxon>Methanobrevibacter</taxon>
    </lineage>
</organism>
<comment type="similarity">
    <text evidence="1 7">Belongs to the activator 1 small subunits family. RfcL subfamily.</text>
</comment>
<reference evidence="10 11" key="1">
    <citation type="submission" date="2017-03" db="EMBL/GenBank/DDBJ databases">
        <title>Genome sequence of Methanobrevibacter wosei.</title>
        <authorList>
            <person name="Poehlein A."/>
            <person name="Seedorf H."/>
            <person name="Daniel R."/>
        </authorList>
    </citation>
    <scope>NUCLEOTIDE SEQUENCE [LARGE SCALE GENOMIC DNA]</scope>
    <source>
        <strain evidence="10 11">DSM 11979</strain>
    </source>
</reference>
<dbReference type="AlphaFoldDB" id="A0A2U1S6F6"/>
<keyword evidence="4 7" id="KW-0547">Nucleotide-binding</keyword>
<name>A0A2U1S6F6_9EURY</name>
<dbReference type="CDD" id="cd18140">
    <property type="entry name" value="HLD_clamp_RFC"/>
    <property type="match status" value="1"/>
</dbReference>
<evidence type="ECO:0000313" key="10">
    <source>
        <dbReference type="EMBL" id="PWB85675.1"/>
    </source>
</evidence>
<evidence type="ECO:0000256" key="3">
    <source>
        <dbReference type="ARBA" id="ARBA00022705"/>
    </source>
</evidence>
<evidence type="ECO:0000313" key="11">
    <source>
        <dbReference type="Proteomes" id="UP000245577"/>
    </source>
</evidence>
<keyword evidence="10" id="KW-0347">Helicase</keyword>
<dbReference type="HAMAP" id="MF_01508">
    <property type="entry name" value="RfcL"/>
    <property type="match status" value="1"/>
</dbReference>
<dbReference type="InterPro" id="IPR003593">
    <property type="entry name" value="AAA+_ATPase"/>
</dbReference>
<keyword evidence="10" id="KW-0378">Hydrolase</keyword>
<feature type="compositionally biased region" description="Basic and acidic residues" evidence="8">
    <location>
        <begin position="471"/>
        <end position="493"/>
    </location>
</feature>
<dbReference type="GO" id="GO:0006260">
    <property type="term" value="P:DNA replication"/>
    <property type="evidence" value="ECO:0007669"/>
    <property type="project" value="UniProtKB-UniRule"/>
</dbReference>
<evidence type="ECO:0000256" key="7">
    <source>
        <dbReference type="HAMAP-Rule" id="MF_01508"/>
    </source>
</evidence>
<dbReference type="NCBIfam" id="NF003230">
    <property type="entry name" value="PRK04195.1-6"/>
    <property type="match status" value="1"/>
</dbReference>
<dbReference type="EMBL" id="MZGU01000004">
    <property type="protein sequence ID" value="PWB85675.1"/>
    <property type="molecule type" value="Genomic_DNA"/>
</dbReference>
<evidence type="ECO:0000256" key="4">
    <source>
        <dbReference type="ARBA" id="ARBA00022741"/>
    </source>
</evidence>
<dbReference type="InterPro" id="IPR047854">
    <property type="entry name" value="RFC_lid"/>
</dbReference>
<keyword evidence="5 7" id="KW-0067">ATP-binding</keyword>
<dbReference type="NCBIfam" id="NF003229">
    <property type="entry name" value="PRK04195.1-5"/>
    <property type="match status" value="1"/>
</dbReference>
<accession>A0A2U1S6F6</accession>
<dbReference type="SMART" id="SM00382">
    <property type="entry name" value="AAA"/>
    <property type="match status" value="1"/>
</dbReference>
<comment type="caution">
    <text evidence="10">The sequence shown here is derived from an EMBL/GenBank/DDBJ whole genome shotgun (WGS) entry which is preliminary data.</text>
</comment>
<dbReference type="SUPFAM" id="SSF52540">
    <property type="entry name" value="P-loop containing nucleoside triphosphate hydrolases"/>
    <property type="match status" value="1"/>
</dbReference>
<dbReference type="Gene3D" id="3.40.50.300">
    <property type="entry name" value="P-loop containing nucleotide triphosphate hydrolases"/>
    <property type="match status" value="1"/>
</dbReference>
<proteinExistence type="inferred from homology"/>
<evidence type="ECO:0000256" key="2">
    <source>
        <dbReference type="ARBA" id="ARBA00014793"/>
    </source>
</evidence>
<evidence type="ECO:0000256" key="8">
    <source>
        <dbReference type="SAM" id="MobiDB-lite"/>
    </source>
</evidence>
<dbReference type="Pfam" id="PF00004">
    <property type="entry name" value="AAA"/>
    <property type="match status" value="1"/>
</dbReference>
<dbReference type="InterPro" id="IPR003959">
    <property type="entry name" value="ATPase_AAA_core"/>
</dbReference>
<gene>
    <name evidence="10" type="primary">ruvB</name>
    <name evidence="7" type="synonym">rfcL</name>
    <name evidence="10" type="ORF">MBBWO_05100</name>
</gene>
<evidence type="ECO:0000256" key="5">
    <source>
        <dbReference type="ARBA" id="ARBA00022840"/>
    </source>
</evidence>
<sequence length="499" mass="57471">MLWTKKYQPQTIDEVAGNGKEKKKIQEWIDQWKAGNPQKPLLLVGPPGIGKTTLAHAIAKEFSEFIELNASDKRSQDIIMSTVGESSETSSLFGDEYKLIILDEVDGIHGTNDRGGVKAINQIIKTAKHPLILIANDFYSKRLTTIKTKCDVLKMARVRSPTINKLLREIAKKEGITANPDALKEIARRANGDMRSALNTFQAIANESDVLELEDVESVNNKDTRSTIFDGITRVLKSKNPRHVKESLREVEEDPTLVMEYIAENVPREYSDKKEIKKAYENLAKADLYFGRANHSRNYGYWKYASDFMGIGVADSKKETYKKFSRIVTPTIFTKMSKNRGKRNLRDRIAEKMSEKLHISHSVAISMFPYLEIMFENNELAWEISDYLELEEDEIKRFRKRKIPKKVITKMEKLKNERREAEKEKRNEELKKQMLDAIPEVEEIAEEEPVVEEEIIPEIEETPEPIEEEKGEPVKEEVGETKKEEPKKSKDKQVSLFDF</sequence>
<dbReference type="RefSeq" id="WP_116669329.1">
    <property type="nucleotide sequence ID" value="NZ_MZGU01000004.1"/>
</dbReference>
<comment type="function">
    <text evidence="7">Part of the RFC clamp loader complex which loads the PCNA sliding clamp onto DNA.</text>
</comment>
<comment type="subunit">
    <text evidence="7">Heteromultimer composed of small subunits (RfcS) and large subunits (RfcL).</text>
</comment>
<dbReference type="InterPro" id="IPR023935">
    <property type="entry name" value="Rep_factor-C_lsu"/>
</dbReference>
<dbReference type="PANTHER" id="PTHR23389">
    <property type="entry name" value="CHROMOSOME TRANSMISSION FIDELITY FACTOR 18"/>
    <property type="match status" value="1"/>
</dbReference>
<feature type="binding site" evidence="7">
    <location>
        <begin position="45"/>
        <end position="52"/>
    </location>
    <ligand>
        <name>ATP</name>
        <dbReference type="ChEBI" id="CHEBI:30616"/>
    </ligand>
</feature>
<evidence type="ECO:0000256" key="1">
    <source>
        <dbReference type="ARBA" id="ARBA00006878"/>
    </source>
</evidence>
<keyword evidence="11" id="KW-1185">Reference proteome</keyword>
<dbReference type="Pfam" id="PF21960">
    <property type="entry name" value="RCF1-5-like_lid"/>
    <property type="match status" value="1"/>
</dbReference>